<dbReference type="Pfam" id="PF20491">
    <property type="entry name" value="Ermin"/>
    <property type="match status" value="1"/>
</dbReference>
<evidence type="ECO:0000256" key="8">
    <source>
        <dbReference type="ARBA" id="ARBA00026168"/>
    </source>
</evidence>
<evidence type="ECO:0000313" key="11">
    <source>
        <dbReference type="EMBL" id="NXV16461.1"/>
    </source>
</evidence>
<evidence type="ECO:0000313" key="12">
    <source>
        <dbReference type="Proteomes" id="UP000578766"/>
    </source>
</evidence>
<dbReference type="GO" id="GO:0005856">
    <property type="term" value="C:cytoskeleton"/>
    <property type="evidence" value="ECO:0007669"/>
    <property type="project" value="UniProtKB-SubCell"/>
</dbReference>
<name>A0A7L3RQL2_CEPGR</name>
<dbReference type="AlphaFoldDB" id="A0A7L3RQL2"/>
<proteinExistence type="predicted"/>
<evidence type="ECO:0000256" key="10">
    <source>
        <dbReference type="SAM" id="MobiDB-lite"/>
    </source>
</evidence>
<dbReference type="Proteomes" id="UP000578766">
    <property type="component" value="Unassembled WGS sequence"/>
</dbReference>
<evidence type="ECO:0000256" key="4">
    <source>
        <dbReference type="ARBA" id="ARBA00022553"/>
    </source>
</evidence>
<feature type="non-terminal residue" evidence="11">
    <location>
        <position position="251"/>
    </location>
</feature>
<dbReference type="GO" id="GO:0030175">
    <property type="term" value="C:filopodium"/>
    <property type="evidence" value="ECO:0007669"/>
    <property type="project" value="TreeGrafter"/>
</dbReference>
<dbReference type="PANTHER" id="PTHR47137">
    <property type="entry name" value="ERMIN"/>
    <property type="match status" value="1"/>
</dbReference>
<evidence type="ECO:0000256" key="2">
    <source>
        <dbReference type="ARBA" id="ARBA00011216"/>
    </source>
</evidence>
<dbReference type="GO" id="GO:0051015">
    <property type="term" value="F:actin filament binding"/>
    <property type="evidence" value="ECO:0007669"/>
    <property type="project" value="InterPro"/>
</dbReference>
<gene>
    <name evidence="11" type="primary">Ermn</name>
    <name evidence="11" type="ORF">CEPGRY_R09395</name>
</gene>
<dbReference type="GO" id="GO:0001763">
    <property type="term" value="P:morphogenesis of a branching structure"/>
    <property type="evidence" value="ECO:0007669"/>
    <property type="project" value="TreeGrafter"/>
</dbReference>
<dbReference type="InterPro" id="IPR008954">
    <property type="entry name" value="Moesin_tail_sf"/>
</dbReference>
<reference evidence="11 12" key="1">
    <citation type="submission" date="2019-09" db="EMBL/GenBank/DDBJ databases">
        <title>Bird 10,000 Genomes (B10K) Project - Family phase.</title>
        <authorList>
            <person name="Zhang G."/>
        </authorList>
    </citation>
    <scope>NUCLEOTIDE SEQUENCE [LARGE SCALE GENOMIC DNA]</scope>
    <source>
        <strain evidence="11">OUT-0020</strain>
        <tissue evidence="11">Liver</tissue>
    </source>
</reference>
<keyword evidence="3" id="KW-0963">Cytoplasm</keyword>
<keyword evidence="5" id="KW-0009">Actin-binding</keyword>
<dbReference type="EMBL" id="VZUD01000064">
    <property type="protein sequence ID" value="NXV16461.1"/>
    <property type="molecule type" value="Genomic_DNA"/>
</dbReference>
<comment type="caution">
    <text evidence="11">The sequence shown here is derived from an EMBL/GenBank/DDBJ whole genome shotgun (WGS) entry which is preliminary data.</text>
</comment>
<dbReference type="SUPFAM" id="SSF48678">
    <property type="entry name" value="Moesin tail domain"/>
    <property type="match status" value="1"/>
</dbReference>
<dbReference type="InterPro" id="IPR045346">
    <property type="entry name" value="Ermin"/>
</dbReference>
<dbReference type="GO" id="GO:0005938">
    <property type="term" value="C:cell cortex"/>
    <property type="evidence" value="ECO:0007669"/>
    <property type="project" value="TreeGrafter"/>
</dbReference>
<comment type="subcellular location">
    <subcellularLocation>
        <location evidence="1">Cytoplasm</location>
        <location evidence="1">Cytoskeleton</location>
    </subcellularLocation>
</comment>
<dbReference type="GO" id="GO:0033269">
    <property type="term" value="C:internode region of axon"/>
    <property type="evidence" value="ECO:0007669"/>
    <property type="project" value="TreeGrafter"/>
</dbReference>
<feature type="compositionally biased region" description="Low complexity" evidence="10">
    <location>
        <begin position="117"/>
        <end position="137"/>
    </location>
</feature>
<dbReference type="GO" id="GO:0008360">
    <property type="term" value="P:regulation of cell shape"/>
    <property type="evidence" value="ECO:0007669"/>
    <property type="project" value="InterPro"/>
</dbReference>
<dbReference type="GO" id="GO:0007015">
    <property type="term" value="P:actin filament organization"/>
    <property type="evidence" value="ECO:0007669"/>
    <property type="project" value="InterPro"/>
</dbReference>
<evidence type="ECO:0000256" key="3">
    <source>
        <dbReference type="ARBA" id="ARBA00022490"/>
    </source>
</evidence>
<evidence type="ECO:0000256" key="6">
    <source>
        <dbReference type="ARBA" id="ARBA00023212"/>
    </source>
</evidence>
<sequence length="251" mass="26667">MTEEVPAASTMPECNGSVPPEKAPLQVIGVIDEIAKSVGTVPYANAEMSPDPPPAKENQEENRNSLAEDIVHGDCGGEKQCKGKVQGPFFKTGHDGGAEPALTRSPLCPAGPGSEGTGTAASAGGDTAGTLAASADGRGNAAEEEAEEEEEEGEEEEEEDTEEDEVQVIELKKENGEVSRLQQQGSGKEPSPPTSPGCNSQAEKPGEQPSLGKKNDISRHSYSRYNTISYRRIRKGNTKQRIDEFESMMHL</sequence>
<keyword evidence="4" id="KW-0597">Phosphoprotein</keyword>
<comment type="function">
    <text evidence="7">Plays a role in cytoskeletal rearrangements during the late wrapping and/or compaction phases of myelinogenesis as well as in maintenance and stability of myelin sheath in the adult. May play an important role in late-stage oligodendroglia maturation, myelin/Ranvier node formation during CNS development, and in the maintenance and plasticity of related structures in the mature CNS.</text>
</comment>
<dbReference type="GO" id="GO:0033270">
    <property type="term" value="C:paranode region of axon"/>
    <property type="evidence" value="ECO:0007669"/>
    <property type="project" value="TreeGrafter"/>
</dbReference>
<evidence type="ECO:0000256" key="9">
    <source>
        <dbReference type="ARBA" id="ARBA00031224"/>
    </source>
</evidence>
<feature type="non-terminal residue" evidence="11">
    <location>
        <position position="1"/>
    </location>
</feature>
<protein>
    <recommendedName>
        <fullName evidence="8">Ermin</fullName>
    </recommendedName>
    <alternativeName>
        <fullName evidence="9">Juxtanodin</fullName>
    </alternativeName>
</protein>
<dbReference type="GO" id="GO:0070062">
    <property type="term" value="C:extracellular exosome"/>
    <property type="evidence" value="ECO:0007669"/>
    <property type="project" value="TreeGrafter"/>
</dbReference>
<dbReference type="GO" id="GO:0031344">
    <property type="term" value="P:regulation of cell projection organization"/>
    <property type="evidence" value="ECO:0007669"/>
    <property type="project" value="TreeGrafter"/>
</dbReference>
<evidence type="ECO:0000256" key="1">
    <source>
        <dbReference type="ARBA" id="ARBA00004245"/>
    </source>
</evidence>
<feature type="region of interest" description="Disordered" evidence="10">
    <location>
        <begin position="43"/>
        <end position="71"/>
    </location>
</feature>
<dbReference type="GO" id="GO:0043209">
    <property type="term" value="C:myelin sheath"/>
    <property type="evidence" value="ECO:0007669"/>
    <property type="project" value="TreeGrafter"/>
</dbReference>
<dbReference type="PANTHER" id="PTHR47137:SF1">
    <property type="entry name" value="ERMIN"/>
    <property type="match status" value="1"/>
</dbReference>
<feature type="region of interest" description="Disordered" evidence="10">
    <location>
        <begin position="86"/>
        <end position="226"/>
    </location>
</feature>
<dbReference type="Gene3D" id="6.10.360.10">
    <property type="match status" value="1"/>
</dbReference>
<dbReference type="GO" id="GO:0043025">
    <property type="term" value="C:neuronal cell body"/>
    <property type="evidence" value="ECO:0007669"/>
    <property type="project" value="TreeGrafter"/>
</dbReference>
<keyword evidence="6" id="KW-0206">Cytoskeleton</keyword>
<feature type="region of interest" description="Disordered" evidence="10">
    <location>
        <begin position="1"/>
        <end position="20"/>
    </location>
</feature>
<comment type="subunit">
    <text evidence="2">Binds actin.</text>
</comment>
<keyword evidence="12" id="KW-1185">Reference proteome</keyword>
<evidence type="ECO:0000256" key="5">
    <source>
        <dbReference type="ARBA" id="ARBA00023203"/>
    </source>
</evidence>
<feature type="compositionally biased region" description="Acidic residues" evidence="10">
    <location>
        <begin position="142"/>
        <end position="167"/>
    </location>
</feature>
<evidence type="ECO:0000256" key="7">
    <source>
        <dbReference type="ARBA" id="ARBA00025213"/>
    </source>
</evidence>
<accession>A0A7L3RQL2</accession>
<organism evidence="11 12">
    <name type="scientific">Cepphus grylle</name>
    <name type="common">Black guillemot</name>
    <name type="synonym">Alca grylle</name>
    <dbReference type="NCBI Taxonomy" id="28697"/>
    <lineage>
        <taxon>Eukaryota</taxon>
        <taxon>Metazoa</taxon>
        <taxon>Chordata</taxon>
        <taxon>Craniata</taxon>
        <taxon>Vertebrata</taxon>
        <taxon>Euteleostomi</taxon>
        <taxon>Archelosauria</taxon>
        <taxon>Archosauria</taxon>
        <taxon>Dinosauria</taxon>
        <taxon>Saurischia</taxon>
        <taxon>Theropoda</taxon>
        <taxon>Coelurosauria</taxon>
        <taxon>Aves</taxon>
        <taxon>Neognathae</taxon>
        <taxon>Neoaves</taxon>
        <taxon>Charadriiformes</taxon>
        <taxon>Alcidae</taxon>
        <taxon>Cepphus</taxon>
    </lineage>
</organism>